<feature type="transmembrane region" description="Helical" evidence="14">
    <location>
        <begin position="45"/>
        <end position="66"/>
    </location>
</feature>
<dbReference type="GO" id="GO:0016887">
    <property type="term" value="F:ATP hydrolysis activity"/>
    <property type="evidence" value="ECO:0007669"/>
    <property type="project" value="InterPro"/>
</dbReference>
<comment type="subcellular location">
    <subcellularLocation>
        <location evidence="1">Mitochondrion inner membrane</location>
        <topology evidence="1">Single-pass membrane protein</topology>
    </subcellularLocation>
</comment>
<keyword evidence="9" id="KW-0496">Mitochondrion</keyword>
<evidence type="ECO:0000256" key="1">
    <source>
        <dbReference type="ARBA" id="ARBA00004434"/>
    </source>
</evidence>
<evidence type="ECO:0000256" key="9">
    <source>
        <dbReference type="ARBA" id="ARBA00023128"/>
    </source>
</evidence>
<keyword evidence="5" id="KW-0999">Mitochondrion inner membrane</keyword>
<comment type="catalytic activity">
    <reaction evidence="11">
        <text>ATP + H2O = ADP + phosphate + H(+)</text>
        <dbReference type="Rhea" id="RHEA:13065"/>
        <dbReference type="ChEBI" id="CHEBI:15377"/>
        <dbReference type="ChEBI" id="CHEBI:15378"/>
        <dbReference type="ChEBI" id="CHEBI:30616"/>
        <dbReference type="ChEBI" id="CHEBI:43474"/>
        <dbReference type="ChEBI" id="CHEBI:456216"/>
    </reaction>
    <physiologicalReaction direction="left-to-right" evidence="11">
        <dbReference type="Rhea" id="RHEA:13066"/>
    </physiologicalReaction>
</comment>
<dbReference type="AlphaFoldDB" id="A0A9W9ISF6"/>
<evidence type="ECO:0000259" key="16">
    <source>
        <dbReference type="SMART" id="SM01024"/>
    </source>
</evidence>
<evidence type="ECO:0000256" key="5">
    <source>
        <dbReference type="ARBA" id="ARBA00022792"/>
    </source>
</evidence>
<evidence type="ECO:0000256" key="14">
    <source>
        <dbReference type="SAM" id="Phobius"/>
    </source>
</evidence>
<dbReference type="OrthoDB" id="10251412at2759"/>
<dbReference type="InterPro" id="IPR003593">
    <property type="entry name" value="AAA+_ATPase"/>
</dbReference>
<evidence type="ECO:0000256" key="11">
    <source>
        <dbReference type="ARBA" id="ARBA00048778"/>
    </source>
</evidence>
<evidence type="ECO:0000256" key="13">
    <source>
        <dbReference type="SAM" id="MobiDB-lite"/>
    </source>
</evidence>
<comment type="similarity">
    <text evidence="2">Belongs to the AAA ATPase family. BCS1 subfamily.</text>
</comment>
<keyword evidence="6" id="KW-0378">Hydrolase</keyword>
<evidence type="ECO:0008006" key="19">
    <source>
        <dbReference type="Google" id="ProtNLM"/>
    </source>
</evidence>
<keyword evidence="10 14" id="KW-0472">Membrane</keyword>
<dbReference type="PANTHER" id="PTHR23070">
    <property type="entry name" value="BCS1 AAA-TYPE ATPASE"/>
    <property type="match status" value="1"/>
</dbReference>
<evidence type="ECO:0000256" key="6">
    <source>
        <dbReference type="ARBA" id="ARBA00022801"/>
    </source>
</evidence>
<feature type="domain" description="BCS1 N-terminal" evidence="16">
    <location>
        <begin position="53"/>
        <end position="264"/>
    </location>
</feature>
<evidence type="ECO:0000313" key="18">
    <source>
        <dbReference type="Proteomes" id="UP001146351"/>
    </source>
</evidence>
<dbReference type="InterPro" id="IPR014851">
    <property type="entry name" value="BCS1_N"/>
</dbReference>
<keyword evidence="8 14" id="KW-1133">Transmembrane helix</keyword>
<dbReference type="InterPro" id="IPR003960">
    <property type="entry name" value="ATPase_AAA_CS"/>
</dbReference>
<dbReference type="InterPro" id="IPR003959">
    <property type="entry name" value="ATPase_AAA_core"/>
</dbReference>
<dbReference type="SUPFAM" id="SSF52540">
    <property type="entry name" value="P-loop containing nucleoside triphosphate hydrolases"/>
    <property type="match status" value="1"/>
</dbReference>
<feature type="compositionally biased region" description="Basic and acidic residues" evidence="13">
    <location>
        <begin position="504"/>
        <end position="520"/>
    </location>
</feature>
<evidence type="ECO:0000256" key="7">
    <source>
        <dbReference type="ARBA" id="ARBA00022840"/>
    </source>
</evidence>
<dbReference type="PROSITE" id="PS00674">
    <property type="entry name" value="AAA"/>
    <property type="match status" value="1"/>
</dbReference>
<evidence type="ECO:0000256" key="10">
    <source>
        <dbReference type="ARBA" id="ARBA00023136"/>
    </source>
</evidence>
<feature type="domain" description="AAA+ ATPase" evidence="15">
    <location>
        <begin position="297"/>
        <end position="458"/>
    </location>
</feature>
<keyword evidence="4 12" id="KW-0547">Nucleotide-binding</keyword>
<dbReference type="Gene3D" id="3.40.50.300">
    <property type="entry name" value="P-loop containing nucleotide triphosphate hydrolases"/>
    <property type="match status" value="1"/>
</dbReference>
<evidence type="ECO:0000256" key="3">
    <source>
        <dbReference type="ARBA" id="ARBA00022692"/>
    </source>
</evidence>
<comment type="caution">
    <text evidence="17">The sequence shown here is derived from an EMBL/GenBank/DDBJ whole genome shotgun (WGS) entry which is preliminary data.</text>
</comment>
<dbReference type="SMART" id="SM01024">
    <property type="entry name" value="BCS1_N"/>
    <property type="match status" value="1"/>
</dbReference>
<reference evidence="17" key="1">
    <citation type="submission" date="2022-11" db="EMBL/GenBank/DDBJ databases">
        <authorList>
            <person name="Petersen C."/>
        </authorList>
    </citation>
    <scope>NUCLEOTIDE SEQUENCE</scope>
    <source>
        <strain evidence="17">IBT 21917</strain>
    </source>
</reference>
<keyword evidence="7 12" id="KW-0067">ATP-binding</keyword>
<name>A0A9W9ISF6_9EURO</name>
<protein>
    <recommendedName>
        <fullName evidence="19">BCS1-like ATPase</fullName>
    </recommendedName>
</protein>
<organism evidence="17 18">
    <name type="scientific">Penicillium capsulatum</name>
    <dbReference type="NCBI Taxonomy" id="69766"/>
    <lineage>
        <taxon>Eukaryota</taxon>
        <taxon>Fungi</taxon>
        <taxon>Dikarya</taxon>
        <taxon>Ascomycota</taxon>
        <taxon>Pezizomycotina</taxon>
        <taxon>Eurotiomycetes</taxon>
        <taxon>Eurotiomycetidae</taxon>
        <taxon>Eurotiales</taxon>
        <taxon>Aspergillaceae</taxon>
        <taxon>Penicillium</taxon>
    </lineage>
</organism>
<dbReference type="EMBL" id="JAPQKO010000001">
    <property type="protein sequence ID" value="KAJ5183860.1"/>
    <property type="molecule type" value="Genomic_DNA"/>
</dbReference>
<dbReference type="InterPro" id="IPR057495">
    <property type="entry name" value="AAA_lid_BCS1"/>
</dbReference>
<dbReference type="Proteomes" id="UP001146351">
    <property type="component" value="Unassembled WGS sequence"/>
</dbReference>
<proteinExistence type="inferred from homology"/>
<dbReference type="Pfam" id="PF25426">
    <property type="entry name" value="AAA_lid_BCS1"/>
    <property type="match status" value="1"/>
</dbReference>
<evidence type="ECO:0000256" key="8">
    <source>
        <dbReference type="ARBA" id="ARBA00022989"/>
    </source>
</evidence>
<dbReference type="InterPro" id="IPR027417">
    <property type="entry name" value="P-loop_NTPase"/>
</dbReference>
<evidence type="ECO:0000313" key="17">
    <source>
        <dbReference type="EMBL" id="KAJ5183860.1"/>
    </source>
</evidence>
<evidence type="ECO:0000256" key="12">
    <source>
        <dbReference type="RuleBase" id="RU003651"/>
    </source>
</evidence>
<gene>
    <name evidence="17" type="ORF">N7492_001476</name>
</gene>
<evidence type="ECO:0000259" key="15">
    <source>
        <dbReference type="SMART" id="SM00382"/>
    </source>
</evidence>
<evidence type="ECO:0000256" key="2">
    <source>
        <dbReference type="ARBA" id="ARBA00007448"/>
    </source>
</evidence>
<feature type="compositionally biased region" description="Low complexity" evidence="13">
    <location>
        <begin position="483"/>
        <end position="498"/>
    </location>
</feature>
<feature type="region of interest" description="Disordered" evidence="13">
    <location>
        <begin position="477"/>
        <end position="520"/>
    </location>
</feature>
<dbReference type="GO" id="GO:0005743">
    <property type="term" value="C:mitochondrial inner membrane"/>
    <property type="evidence" value="ECO:0007669"/>
    <property type="project" value="UniProtKB-SubCell"/>
</dbReference>
<feature type="region of interest" description="Disordered" evidence="13">
    <location>
        <begin position="121"/>
        <end position="146"/>
    </location>
</feature>
<dbReference type="GO" id="GO:0005524">
    <property type="term" value="F:ATP binding"/>
    <property type="evidence" value="ECO:0007669"/>
    <property type="project" value="UniProtKB-KW"/>
</dbReference>
<dbReference type="Pfam" id="PF08740">
    <property type="entry name" value="BCS1_N"/>
    <property type="match status" value="1"/>
</dbReference>
<accession>A0A9W9ISF6</accession>
<evidence type="ECO:0000256" key="4">
    <source>
        <dbReference type="ARBA" id="ARBA00022741"/>
    </source>
</evidence>
<keyword evidence="18" id="KW-1185">Reference proteome</keyword>
<reference evidence="17" key="2">
    <citation type="journal article" date="2023" name="IMA Fungus">
        <title>Comparative genomic study of the Penicillium genus elucidates a diverse pangenome and 15 lateral gene transfer events.</title>
        <authorList>
            <person name="Petersen C."/>
            <person name="Sorensen T."/>
            <person name="Nielsen M.R."/>
            <person name="Sondergaard T.E."/>
            <person name="Sorensen J.L."/>
            <person name="Fitzpatrick D.A."/>
            <person name="Frisvad J.C."/>
            <person name="Nielsen K.L."/>
        </authorList>
    </citation>
    <scope>NUCLEOTIDE SEQUENCE</scope>
    <source>
        <strain evidence="17">IBT 21917</strain>
    </source>
</reference>
<dbReference type="Pfam" id="PF00004">
    <property type="entry name" value="AAA"/>
    <property type="match status" value="1"/>
</dbReference>
<dbReference type="InterPro" id="IPR050747">
    <property type="entry name" value="Mitochondrial_chaperone_BCS1"/>
</dbReference>
<keyword evidence="3 14" id="KW-0812">Transmembrane</keyword>
<dbReference type="SMART" id="SM00382">
    <property type="entry name" value="AAA"/>
    <property type="match status" value="1"/>
</dbReference>
<sequence length="594" mass="66802">MDSNQSNSSSAGGPLAHPDTAMLEALVPGYTFISRFFLSYLHIDLAAYLQYVVALAVFGAALKYIFDYLSRHFMDYFISTAEIRVDDEIFNYFMYWMARQPHMKRTNRFVAGVKTHGYPNHVDSDAEDGDESDTNGVDEPGSGADANSFDEYWAKVVSRDKYKPLRFTPSQGRHIFWYRGRPIMLHRENEKQSMRWVLNNERLYLSCLGRDATIIKTLLSEAQKAFVERDGNRTIIHRGRKYSYNDSFDWVRCMSRSPRPLSTVVLDQKQKDDFVNDIKEYLHPRTRRWYSNRGIPYRRGYLLHGPPGTGKTSLCFAAAGLLGLKLYLLNLNSRSLDEDKLSSLFSELPSRCIVLLEDIDTAGITQSRGKTGDADGTTEKNVLRALQSDDKDGLDDLAALDDSKGDGVTLSGLLNVIDGVAASEGRILVMTTNHADKLDAALLRPGRVDMSIEFGFTREADIEELFTSIYVTMEGDLPRKSGSRQLSRGHSRSSSNGSAVQGDARNDEKKSAIEEEKERELRDLKEHLQSLHARITALSKEFASIVPSGEFTAAEIQGYLLNHKDAPEAAIAGADAWVQNLRERKRAREEKATA</sequence>